<evidence type="ECO:0000256" key="3">
    <source>
        <dbReference type="ARBA" id="ARBA00022475"/>
    </source>
</evidence>
<organism evidence="12 13">
    <name type="scientific">Algoriphagus sediminis</name>
    <dbReference type="NCBI Taxonomy" id="3057113"/>
    <lineage>
        <taxon>Bacteria</taxon>
        <taxon>Pseudomonadati</taxon>
        <taxon>Bacteroidota</taxon>
        <taxon>Cytophagia</taxon>
        <taxon>Cytophagales</taxon>
        <taxon>Cyclobacteriaceae</taxon>
        <taxon>Algoriphagus</taxon>
    </lineage>
</organism>
<dbReference type="EMBL" id="JAUEPH010000001">
    <property type="protein sequence ID" value="MDN3202940.1"/>
    <property type="molecule type" value="Genomic_DNA"/>
</dbReference>
<evidence type="ECO:0000256" key="7">
    <source>
        <dbReference type="SAM" id="MobiDB-lite"/>
    </source>
</evidence>
<keyword evidence="5 8" id="KW-1133">Transmembrane helix</keyword>
<protein>
    <submittedName>
        <fullName evidence="12">Mechanosensitive ion channel family protein</fullName>
    </submittedName>
</protein>
<keyword evidence="4 8" id="KW-0812">Transmembrane</keyword>
<dbReference type="InterPro" id="IPR023408">
    <property type="entry name" value="MscS_beta-dom_sf"/>
</dbReference>
<dbReference type="PANTHER" id="PTHR30221">
    <property type="entry name" value="SMALL-CONDUCTANCE MECHANOSENSITIVE CHANNEL"/>
    <property type="match status" value="1"/>
</dbReference>
<comment type="similarity">
    <text evidence="2">Belongs to the MscS (TC 1.A.23) family.</text>
</comment>
<dbReference type="InterPro" id="IPR010920">
    <property type="entry name" value="LSM_dom_sf"/>
</dbReference>
<sequence length="512" mass="57036">MADYPVYLGTDTLFLISLPSGPASPKERAEAVSNRINELIQSRAELDSTAFEVSPYSDGYYFTYEDKILMALTDDDINHLQAEGDSLAQTYLGVFKSKVHVYASENSIITQLSQGGIFVGILVVLILIVSFLNRILNRLIDKLKSRLERFVPDIKIRNYKLLTQENSLKAAEITLKVAKIIFLLLFINIAMPLALSVFPSTKGIGETLLGYIKEPFFYLGRGLIGYIPEFVTIIVIIIVTRFVVKGLEFFANEIEGERLKISGFYPEWAKPTFNLVKVILYVFAFIVIFPYLPGSDSPAFQGVTVFLGILISLGSTSAISNIIAGLVLIYMRAFKKGDRVKIGDTVGDVIGKSMLVTRVKTIKNEEVTIPNATILTGNTINYSVENNGPGLILNTAVTIGYDVPWRKVHEMLIAAASNTRMTEKEPKPFVLQTSLDDFYVSYQLNVYTKNPKKSAVIYSELHGNIQDVFAKEGVEIMSPHYRENREGSLTIPPVHIPKPNEDKPKEKPNLPG</sequence>
<keyword evidence="13" id="KW-1185">Reference proteome</keyword>
<dbReference type="Pfam" id="PF21088">
    <property type="entry name" value="MS_channel_1st"/>
    <property type="match status" value="1"/>
</dbReference>
<accession>A0ABT7Y8U0</accession>
<evidence type="ECO:0000259" key="11">
    <source>
        <dbReference type="Pfam" id="PF21088"/>
    </source>
</evidence>
<feature type="compositionally biased region" description="Basic and acidic residues" evidence="7">
    <location>
        <begin position="498"/>
        <end position="512"/>
    </location>
</feature>
<feature type="domain" description="Mechanosensitive ion channel MscS" evidence="9">
    <location>
        <begin position="318"/>
        <end position="383"/>
    </location>
</feature>
<comment type="subcellular location">
    <subcellularLocation>
        <location evidence="1">Cell membrane</location>
        <topology evidence="1">Multi-pass membrane protein</topology>
    </subcellularLocation>
</comment>
<dbReference type="Proteomes" id="UP001171916">
    <property type="component" value="Unassembled WGS sequence"/>
</dbReference>
<evidence type="ECO:0000313" key="12">
    <source>
        <dbReference type="EMBL" id="MDN3202940.1"/>
    </source>
</evidence>
<evidence type="ECO:0000256" key="4">
    <source>
        <dbReference type="ARBA" id="ARBA00022692"/>
    </source>
</evidence>
<proteinExistence type="inferred from homology"/>
<dbReference type="Gene3D" id="3.30.70.100">
    <property type="match status" value="1"/>
</dbReference>
<dbReference type="RefSeq" id="WP_289998495.1">
    <property type="nucleotide sequence ID" value="NZ_JAUEPH010000001.1"/>
</dbReference>
<feature type="transmembrane region" description="Helical" evidence="8">
    <location>
        <begin position="115"/>
        <end position="136"/>
    </location>
</feature>
<evidence type="ECO:0000313" key="13">
    <source>
        <dbReference type="Proteomes" id="UP001171916"/>
    </source>
</evidence>
<evidence type="ECO:0000256" key="6">
    <source>
        <dbReference type="ARBA" id="ARBA00023136"/>
    </source>
</evidence>
<dbReference type="SUPFAM" id="SSF50182">
    <property type="entry name" value="Sm-like ribonucleoproteins"/>
    <property type="match status" value="1"/>
</dbReference>
<dbReference type="InterPro" id="IPR049278">
    <property type="entry name" value="MS_channel_C"/>
</dbReference>
<dbReference type="Gene3D" id="2.30.30.60">
    <property type="match status" value="1"/>
</dbReference>
<comment type="caution">
    <text evidence="12">The sequence shown here is derived from an EMBL/GenBank/DDBJ whole genome shotgun (WGS) entry which is preliminary data.</text>
</comment>
<dbReference type="PANTHER" id="PTHR30221:SF18">
    <property type="entry name" value="SLL0590 PROTEIN"/>
    <property type="match status" value="1"/>
</dbReference>
<dbReference type="InterPro" id="IPR049142">
    <property type="entry name" value="MS_channel_1st"/>
</dbReference>
<dbReference type="InterPro" id="IPR011066">
    <property type="entry name" value="MscS_channel_C_sf"/>
</dbReference>
<evidence type="ECO:0000259" key="9">
    <source>
        <dbReference type="Pfam" id="PF00924"/>
    </source>
</evidence>
<gene>
    <name evidence="12" type="ORF">QVH07_02210</name>
</gene>
<feature type="domain" description="Mechanosensitive ion channel MscS C-terminal" evidence="10">
    <location>
        <begin position="395"/>
        <end position="476"/>
    </location>
</feature>
<feature type="transmembrane region" description="Helical" evidence="8">
    <location>
        <begin position="275"/>
        <end position="293"/>
    </location>
</feature>
<keyword evidence="6 8" id="KW-0472">Membrane</keyword>
<dbReference type="InterPro" id="IPR045275">
    <property type="entry name" value="MscS_archaea/bacteria_type"/>
</dbReference>
<feature type="transmembrane region" description="Helical" evidence="8">
    <location>
        <begin position="177"/>
        <end position="198"/>
    </location>
</feature>
<feature type="region of interest" description="Disordered" evidence="7">
    <location>
        <begin position="484"/>
        <end position="512"/>
    </location>
</feature>
<evidence type="ECO:0000256" key="2">
    <source>
        <dbReference type="ARBA" id="ARBA00008017"/>
    </source>
</evidence>
<evidence type="ECO:0000256" key="1">
    <source>
        <dbReference type="ARBA" id="ARBA00004651"/>
    </source>
</evidence>
<feature type="domain" description="Mechanosensitive ion channel transmembrane helices 2/3" evidence="11">
    <location>
        <begin position="274"/>
        <end position="315"/>
    </location>
</feature>
<dbReference type="Gene3D" id="1.10.287.1260">
    <property type="match status" value="1"/>
</dbReference>
<name>A0ABT7Y8U0_9BACT</name>
<evidence type="ECO:0000259" key="10">
    <source>
        <dbReference type="Pfam" id="PF21082"/>
    </source>
</evidence>
<feature type="transmembrane region" description="Helical" evidence="8">
    <location>
        <begin position="305"/>
        <end position="331"/>
    </location>
</feature>
<dbReference type="Pfam" id="PF00924">
    <property type="entry name" value="MS_channel_2nd"/>
    <property type="match status" value="1"/>
</dbReference>
<reference evidence="12" key="1">
    <citation type="submission" date="2023-06" db="EMBL/GenBank/DDBJ databases">
        <title>Robiginitalea aurantiacus sp. nov. and Algoriphagus sediminis sp. nov., isolated from coastal sediment.</title>
        <authorList>
            <person name="Zhou Z.Y."/>
            <person name="An J."/>
            <person name="Jia Y.W."/>
            <person name="Du Z.J."/>
        </authorList>
    </citation>
    <scope>NUCLEOTIDE SEQUENCE</scope>
    <source>
        <strain evidence="12">C2-7</strain>
    </source>
</reference>
<dbReference type="Pfam" id="PF21082">
    <property type="entry name" value="MS_channel_3rd"/>
    <property type="match status" value="1"/>
</dbReference>
<evidence type="ECO:0000256" key="5">
    <source>
        <dbReference type="ARBA" id="ARBA00022989"/>
    </source>
</evidence>
<feature type="transmembrane region" description="Helical" evidence="8">
    <location>
        <begin position="218"/>
        <end position="244"/>
    </location>
</feature>
<dbReference type="InterPro" id="IPR006685">
    <property type="entry name" value="MscS_channel_2nd"/>
</dbReference>
<dbReference type="SUPFAM" id="SSF82689">
    <property type="entry name" value="Mechanosensitive channel protein MscS (YggB), C-terminal domain"/>
    <property type="match status" value="1"/>
</dbReference>
<keyword evidence="3" id="KW-1003">Cell membrane</keyword>
<evidence type="ECO:0000256" key="8">
    <source>
        <dbReference type="SAM" id="Phobius"/>
    </source>
</evidence>